<name>A0A845L8U2_HELGE</name>
<comment type="caution">
    <text evidence="6">The sequence shown here is derived from an EMBL/GenBank/DDBJ whole genome shotgun (WGS) entry which is preliminary data.</text>
</comment>
<keyword evidence="7" id="KW-1185">Reference proteome</keyword>
<keyword evidence="6" id="KW-0966">Cell projection</keyword>
<dbReference type="InterPro" id="IPR003775">
    <property type="entry name" value="Flagellar_assembly_factor_FliW"/>
</dbReference>
<protein>
    <recommendedName>
        <fullName evidence="5">Flagellar assembly factor FliW</fullName>
    </recommendedName>
</protein>
<evidence type="ECO:0000313" key="7">
    <source>
        <dbReference type="Proteomes" id="UP000471031"/>
    </source>
</evidence>
<keyword evidence="2 5" id="KW-1005">Bacterial flagellum biogenesis</keyword>
<evidence type="ECO:0000256" key="4">
    <source>
        <dbReference type="ARBA" id="ARBA00023186"/>
    </source>
</evidence>
<comment type="subunit">
    <text evidence="5">Interacts with translational regulator CsrA and flagellin(s).</text>
</comment>
<dbReference type="AlphaFoldDB" id="A0A845L8U2"/>
<keyword evidence="6" id="KW-0282">Flagellum</keyword>
<evidence type="ECO:0000256" key="2">
    <source>
        <dbReference type="ARBA" id="ARBA00022795"/>
    </source>
</evidence>
<proteinExistence type="inferred from homology"/>
<keyword evidence="3 5" id="KW-0810">Translation regulation</keyword>
<dbReference type="HAMAP" id="MF_01185">
    <property type="entry name" value="FliW"/>
    <property type="match status" value="1"/>
</dbReference>
<dbReference type="GO" id="GO:0006417">
    <property type="term" value="P:regulation of translation"/>
    <property type="evidence" value="ECO:0007669"/>
    <property type="project" value="UniProtKB-KW"/>
</dbReference>
<comment type="similarity">
    <text evidence="5">Belongs to the FliW family.</text>
</comment>
<keyword evidence="4 5" id="KW-0143">Chaperone</keyword>
<dbReference type="PANTHER" id="PTHR39190:SF1">
    <property type="entry name" value="FLAGELLAR ASSEMBLY FACTOR FLIW"/>
    <property type="match status" value="1"/>
</dbReference>
<reference evidence="6 7" key="1">
    <citation type="submission" date="2020-01" db="EMBL/GenBank/DDBJ databases">
        <title>Whole genome sequence of Heliobacterium gestii DSM 11169.</title>
        <authorList>
            <person name="Kyndt J.A."/>
            <person name="Meyer T.E."/>
        </authorList>
    </citation>
    <scope>NUCLEOTIDE SEQUENCE [LARGE SCALE GENOMIC DNA]</scope>
    <source>
        <strain evidence="6 7">DSM 11169</strain>
    </source>
</reference>
<dbReference type="EMBL" id="WXEX01000006">
    <property type="protein sequence ID" value="MZP43052.1"/>
    <property type="molecule type" value="Genomic_DNA"/>
</dbReference>
<evidence type="ECO:0000256" key="5">
    <source>
        <dbReference type="HAMAP-Rule" id="MF_01185"/>
    </source>
</evidence>
<gene>
    <name evidence="5" type="primary">fliW</name>
    <name evidence="6" type="ORF">GTO89_08385</name>
</gene>
<dbReference type="Gene3D" id="2.30.290.10">
    <property type="entry name" value="BH3618-like"/>
    <property type="match status" value="1"/>
</dbReference>
<dbReference type="NCBIfam" id="NF009793">
    <property type="entry name" value="PRK13285.1-1"/>
    <property type="match status" value="1"/>
</dbReference>
<dbReference type="PANTHER" id="PTHR39190">
    <property type="entry name" value="FLAGELLAR ASSEMBLY FACTOR FLIW"/>
    <property type="match status" value="1"/>
</dbReference>
<accession>A0A845L8U2</accession>
<comment type="subcellular location">
    <subcellularLocation>
        <location evidence="5">Cytoplasm</location>
    </subcellularLocation>
</comment>
<dbReference type="InterPro" id="IPR024046">
    <property type="entry name" value="Flagellar_assmbl_FliW_dom_sf"/>
</dbReference>
<dbReference type="GO" id="GO:0044780">
    <property type="term" value="P:bacterial-type flagellum assembly"/>
    <property type="evidence" value="ECO:0007669"/>
    <property type="project" value="UniProtKB-UniRule"/>
</dbReference>
<comment type="function">
    <text evidence="5">Acts as an anti-CsrA protein, binds CsrA and prevents it from repressing translation of its target genes, one of which is flagellin. Binds to flagellin and participates in the assembly of the flagellum.</text>
</comment>
<dbReference type="OrthoDB" id="9801235at2"/>
<sequence length="141" mass="16481">MQVHSSRFGTVEYHPEDIIRFEEGLPGFEREKRFILIPYEDKGLFFFLRSLDNPDLEFLTGDPFAFFPDYEFKLAAADQQELALGRSEDALTLVIFTVTDDPRDIRVNLKAPVVINREKRLARQVILDNEKYSTRHRLEAS</sequence>
<keyword evidence="6" id="KW-0969">Cilium</keyword>
<dbReference type="SUPFAM" id="SSF141457">
    <property type="entry name" value="BH3618-like"/>
    <property type="match status" value="1"/>
</dbReference>
<evidence type="ECO:0000313" key="6">
    <source>
        <dbReference type="EMBL" id="MZP43052.1"/>
    </source>
</evidence>
<evidence type="ECO:0000256" key="3">
    <source>
        <dbReference type="ARBA" id="ARBA00022845"/>
    </source>
</evidence>
<dbReference type="GO" id="GO:0005737">
    <property type="term" value="C:cytoplasm"/>
    <property type="evidence" value="ECO:0007669"/>
    <property type="project" value="UniProtKB-SubCell"/>
</dbReference>
<dbReference type="Pfam" id="PF02623">
    <property type="entry name" value="FliW"/>
    <property type="match status" value="1"/>
</dbReference>
<organism evidence="6 7">
    <name type="scientific">Heliomicrobium gestii</name>
    <name type="common">Heliobacterium gestii</name>
    <dbReference type="NCBI Taxonomy" id="2699"/>
    <lineage>
        <taxon>Bacteria</taxon>
        <taxon>Bacillati</taxon>
        <taxon>Bacillota</taxon>
        <taxon>Clostridia</taxon>
        <taxon>Eubacteriales</taxon>
        <taxon>Heliobacteriaceae</taxon>
        <taxon>Heliomicrobium</taxon>
    </lineage>
</organism>
<dbReference type="Proteomes" id="UP000471031">
    <property type="component" value="Unassembled WGS sequence"/>
</dbReference>
<keyword evidence="1 5" id="KW-0963">Cytoplasm</keyword>
<evidence type="ECO:0000256" key="1">
    <source>
        <dbReference type="ARBA" id="ARBA00022490"/>
    </source>
</evidence>